<dbReference type="EMBL" id="AOIQ01000008">
    <property type="protein sequence ID" value="ELZ12528.1"/>
    <property type="molecule type" value="Genomic_DNA"/>
</dbReference>
<evidence type="ECO:0000256" key="1">
    <source>
        <dbReference type="SAM" id="Phobius"/>
    </source>
</evidence>
<protein>
    <submittedName>
        <fullName evidence="2">Uncharacterized protein</fullName>
    </submittedName>
</protein>
<proteinExistence type="predicted"/>
<dbReference type="Proteomes" id="UP000011560">
    <property type="component" value="Unassembled WGS sequence"/>
</dbReference>
<feature type="transmembrane region" description="Helical" evidence="1">
    <location>
        <begin position="28"/>
        <end position="46"/>
    </location>
</feature>
<keyword evidence="1" id="KW-0812">Transmembrane</keyword>
<name>M0BQC3_9EURY</name>
<reference evidence="2 3" key="1">
    <citation type="journal article" date="2014" name="PLoS Genet.">
        <title>Phylogenetically driven sequencing of extremely halophilic archaea reveals strategies for static and dynamic osmo-response.</title>
        <authorList>
            <person name="Becker E.A."/>
            <person name="Seitzer P.M."/>
            <person name="Tritt A."/>
            <person name="Larsen D."/>
            <person name="Krusor M."/>
            <person name="Yao A.I."/>
            <person name="Wu D."/>
            <person name="Madern D."/>
            <person name="Eisen J.A."/>
            <person name="Darling A.E."/>
            <person name="Facciotti M.T."/>
        </authorList>
    </citation>
    <scope>NUCLEOTIDE SEQUENCE [LARGE SCALE GENOMIC DNA]</scope>
    <source>
        <strain evidence="2 3">JCM 14624</strain>
    </source>
</reference>
<comment type="caution">
    <text evidence="2">The sequence shown here is derived from an EMBL/GenBank/DDBJ whole genome shotgun (WGS) entry which is preliminary data.</text>
</comment>
<dbReference type="AlphaFoldDB" id="M0BQC3"/>
<evidence type="ECO:0000313" key="3">
    <source>
        <dbReference type="Proteomes" id="UP000011560"/>
    </source>
</evidence>
<gene>
    <name evidence="2" type="ORF">C479_04007</name>
</gene>
<keyword evidence="3" id="KW-1185">Reference proteome</keyword>
<keyword evidence="1" id="KW-0472">Membrane</keyword>
<accession>M0BQC3</accession>
<sequence>MYEFASCTWSYMRNNGLLDFIFEEHRPLVGIAIILLGIIAISAGVFRQGLPVPTYTDVANLIVAYVAITSLYLAWRELIRKTRPNVTLDFTYDYPDNDDVQEQMILKLTNSGTNVVTPSNVWYGYVKRSGNEYTFKNAEMSEFQEDGLEPGETAEIKIGNDIVMLRVTNLNIRDWRGEGVTISQFPITDTQNRIHVVGKGEDIEVKVQKLFDEVMKSNIGLVRRFSKDRIQSSEVDKVLSEAGLAGDSNDEESIIVS</sequence>
<feature type="transmembrane region" description="Helical" evidence="1">
    <location>
        <begin position="58"/>
        <end position="75"/>
    </location>
</feature>
<keyword evidence="1" id="KW-1133">Transmembrane helix</keyword>
<organism evidence="2 3">
    <name type="scientific">Halovivax asiaticus JCM 14624</name>
    <dbReference type="NCBI Taxonomy" id="1227490"/>
    <lineage>
        <taxon>Archaea</taxon>
        <taxon>Methanobacteriati</taxon>
        <taxon>Methanobacteriota</taxon>
        <taxon>Stenosarchaea group</taxon>
        <taxon>Halobacteria</taxon>
        <taxon>Halobacteriales</taxon>
        <taxon>Natrialbaceae</taxon>
        <taxon>Halovivax</taxon>
    </lineage>
</organism>
<evidence type="ECO:0000313" key="2">
    <source>
        <dbReference type="EMBL" id="ELZ12528.1"/>
    </source>
</evidence>